<dbReference type="SUPFAM" id="SSF63825">
    <property type="entry name" value="YWTD domain"/>
    <property type="match status" value="1"/>
</dbReference>
<dbReference type="Pfam" id="PF16261">
    <property type="entry name" value="DUF4915"/>
    <property type="match status" value="2"/>
</dbReference>
<dbReference type="InterPro" id="IPR017481">
    <property type="entry name" value="CHP03032"/>
</dbReference>
<accession>A0A974XQW7</accession>
<feature type="domain" description="Conserved hypothetical protein CHP03032" evidence="1">
    <location>
        <begin position="126"/>
        <end position="365"/>
    </location>
</feature>
<reference evidence="2 3" key="1">
    <citation type="submission" date="2021-03" db="EMBL/GenBank/DDBJ databases">
        <title>Novel species identification of genus Shewanella.</title>
        <authorList>
            <person name="Liu G."/>
            <person name="Zhang Q."/>
        </authorList>
    </citation>
    <scope>NUCLEOTIDE SEQUENCE [LARGE SCALE GENOMIC DNA]</scope>
    <source>
        <strain evidence="2 3">FJAT-53726</strain>
    </source>
</reference>
<evidence type="ECO:0000259" key="1">
    <source>
        <dbReference type="Pfam" id="PF16261"/>
    </source>
</evidence>
<gene>
    <name evidence="2" type="ORF">JYB88_00685</name>
</gene>
<protein>
    <submittedName>
        <fullName evidence="2">TIGR03032 family protein</fullName>
    </submittedName>
</protein>
<dbReference type="NCBIfam" id="TIGR03032">
    <property type="entry name" value="TIGR03032 family protein"/>
    <property type="match status" value="1"/>
</dbReference>
<organism evidence="2 3">
    <name type="scientific">Shewanella cyperi</name>
    <dbReference type="NCBI Taxonomy" id="2814292"/>
    <lineage>
        <taxon>Bacteria</taxon>
        <taxon>Pseudomonadati</taxon>
        <taxon>Pseudomonadota</taxon>
        <taxon>Gammaproteobacteria</taxon>
        <taxon>Alteromonadales</taxon>
        <taxon>Shewanellaceae</taxon>
        <taxon>Shewanella</taxon>
    </lineage>
</organism>
<dbReference type="AlphaFoldDB" id="A0A974XQW7"/>
<sequence>MEPQQQVAQKSFDFSSEYSSNLPSLLKALNISIAVTSYQADRLFFLRTDGVKINTHFKYFPRPMGVCADAGRLTLGTLTQVLDFRHSEVVLNNIKNGQMDSEAKLSRKIKEDRQHIGELFRTRKEKEIQAFKQADALYLPRAALSTGMINIHDIAWGNEGLWVVNSTFSCLSTLSPDYSFVARWKPPFISELVPEDRCHLNGMALKDGYPKYVTTFNQCDNLDSWVDRPLGEGTLIDVDTDEILLKDLIMPHSPRYYRERVYLCDSGTGRVLEYDPATKTTQTLITLPGFPRGMNFIGNLMFVGLSKVRKSDIGATVPIAEALEESQCGVWVIDLDSQGIVGNIVFSGDVSQIYDIAVVRDAVTPDLAANNMVSIRHLFDYTEELA</sequence>
<evidence type="ECO:0000313" key="2">
    <source>
        <dbReference type="EMBL" id="QSX31733.1"/>
    </source>
</evidence>
<keyword evidence="3" id="KW-1185">Reference proteome</keyword>
<dbReference type="KEGG" id="scyp:JYB88_00685"/>
<dbReference type="Proteomes" id="UP000663281">
    <property type="component" value="Chromosome"/>
</dbReference>
<name>A0A974XQW7_9GAMM</name>
<dbReference type="EMBL" id="CP071504">
    <property type="protein sequence ID" value="QSX31733.1"/>
    <property type="molecule type" value="Genomic_DNA"/>
</dbReference>
<proteinExistence type="predicted"/>
<feature type="domain" description="Conserved hypothetical protein CHP03032" evidence="1">
    <location>
        <begin position="21"/>
        <end position="100"/>
    </location>
</feature>
<evidence type="ECO:0000313" key="3">
    <source>
        <dbReference type="Proteomes" id="UP000663281"/>
    </source>
</evidence>